<dbReference type="PANTHER" id="PTHR44899:SF3">
    <property type="entry name" value="SERINE_THREONINE-PROTEIN KINASE NEK1"/>
    <property type="match status" value="1"/>
</dbReference>
<keyword evidence="13" id="KW-1185">Reference proteome</keyword>
<feature type="compositionally biased region" description="Low complexity" evidence="10">
    <location>
        <begin position="546"/>
        <end position="574"/>
    </location>
</feature>
<dbReference type="PROSITE" id="PS00108">
    <property type="entry name" value="PROTEIN_KINASE_ST"/>
    <property type="match status" value="1"/>
</dbReference>
<protein>
    <recommendedName>
        <fullName evidence="1">non-specific serine/threonine protein kinase</fullName>
        <ecNumber evidence="1">2.7.11.1</ecNumber>
    </recommendedName>
</protein>
<feature type="compositionally biased region" description="Low complexity" evidence="10">
    <location>
        <begin position="779"/>
        <end position="789"/>
    </location>
</feature>
<evidence type="ECO:0000256" key="2">
    <source>
        <dbReference type="ARBA" id="ARBA00022527"/>
    </source>
</evidence>
<feature type="compositionally biased region" description="Gly residues" evidence="10">
    <location>
        <begin position="581"/>
        <end position="593"/>
    </location>
</feature>
<evidence type="ECO:0000256" key="4">
    <source>
        <dbReference type="ARBA" id="ARBA00022741"/>
    </source>
</evidence>
<dbReference type="GO" id="GO:0005524">
    <property type="term" value="F:ATP binding"/>
    <property type="evidence" value="ECO:0007669"/>
    <property type="project" value="UniProtKB-UniRule"/>
</dbReference>
<gene>
    <name evidence="12" type="ORF">Rsub_02726</name>
</gene>
<feature type="region of interest" description="Disordered" evidence="10">
    <location>
        <begin position="540"/>
        <end position="611"/>
    </location>
</feature>
<evidence type="ECO:0000256" key="1">
    <source>
        <dbReference type="ARBA" id="ARBA00012513"/>
    </source>
</evidence>
<feature type="region of interest" description="Disordered" evidence="10">
    <location>
        <begin position="473"/>
        <end position="509"/>
    </location>
</feature>
<dbReference type="PROSITE" id="PS50011">
    <property type="entry name" value="PROTEIN_KINASE_DOM"/>
    <property type="match status" value="1"/>
</dbReference>
<dbReference type="SMART" id="SM00220">
    <property type="entry name" value="S_TKc"/>
    <property type="match status" value="1"/>
</dbReference>
<feature type="compositionally biased region" description="Basic and acidic residues" evidence="10">
    <location>
        <begin position="420"/>
        <end position="456"/>
    </location>
</feature>
<dbReference type="Pfam" id="PF00069">
    <property type="entry name" value="Pkinase"/>
    <property type="match status" value="1"/>
</dbReference>
<accession>A0A2V0NWS2</accession>
<feature type="region of interest" description="Disordered" evidence="10">
    <location>
        <begin position="1033"/>
        <end position="1055"/>
    </location>
</feature>
<comment type="catalytic activity">
    <reaction evidence="8">
        <text>L-seryl-[protein] + ATP = O-phospho-L-seryl-[protein] + ADP + H(+)</text>
        <dbReference type="Rhea" id="RHEA:17989"/>
        <dbReference type="Rhea" id="RHEA-COMP:9863"/>
        <dbReference type="Rhea" id="RHEA-COMP:11604"/>
        <dbReference type="ChEBI" id="CHEBI:15378"/>
        <dbReference type="ChEBI" id="CHEBI:29999"/>
        <dbReference type="ChEBI" id="CHEBI:30616"/>
        <dbReference type="ChEBI" id="CHEBI:83421"/>
        <dbReference type="ChEBI" id="CHEBI:456216"/>
        <dbReference type="EC" id="2.7.11.1"/>
    </reaction>
</comment>
<dbReference type="AlphaFoldDB" id="A0A2V0NWS2"/>
<feature type="compositionally biased region" description="Low complexity" evidence="10">
    <location>
        <begin position="388"/>
        <end position="419"/>
    </location>
</feature>
<dbReference type="InterPro" id="IPR017441">
    <property type="entry name" value="Protein_kinase_ATP_BS"/>
</dbReference>
<feature type="compositionally biased region" description="Low complexity" evidence="10">
    <location>
        <begin position="912"/>
        <end position="921"/>
    </location>
</feature>
<feature type="region of interest" description="Disordered" evidence="10">
    <location>
        <begin position="130"/>
        <end position="197"/>
    </location>
</feature>
<evidence type="ECO:0000256" key="5">
    <source>
        <dbReference type="ARBA" id="ARBA00022777"/>
    </source>
</evidence>
<proteinExistence type="predicted"/>
<feature type="region of interest" description="Disordered" evidence="10">
    <location>
        <begin position="627"/>
        <end position="837"/>
    </location>
</feature>
<dbReference type="SUPFAM" id="SSF56112">
    <property type="entry name" value="Protein kinase-like (PK-like)"/>
    <property type="match status" value="1"/>
</dbReference>
<feature type="region of interest" description="Disordered" evidence="10">
    <location>
        <begin position="51"/>
        <end position="76"/>
    </location>
</feature>
<feature type="compositionally biased region" description="Gly residues" evidence="10">
    <location>
        <begin position="166"/>
        <end position="184"/>
    </location>
</feature>
<comment type="catalytic activity">
    <reaction evidence="7">
        <text>L-threonyl-[protein] + ATP = O-phospho-L-threonyl-[protein] + ADP + H(+)</text>
        <dbReference type="Rhea" id="RHEA:46608"/>
        <dbReference type="Rhea" id="RHEA-COMP:11060"/>
        <dbReference type="Rhea" id="RHEA-COMP:11605"/>
        <dbReference type="ChEBI" id="CHEBI:15378"/>
        <dbReference type="ChEBI" id="CHEBI:30013"/>
        <dbReference type="ChEBI" id="CHEBI:30616"/>
        <dbReference type="ChEBI" id="CHEBI:61977"/>
        <dbReference type="ChEBI" id="CHEBI:456216"/>
        <dbReference type="EC" id="2.7.11.1"/>
    </reaction>
</comment>
<dbReference type="CDD" id="cd08215">
    <property type="entry name" value="STKc_Nek"/>
    <property type="match status" value="1"/>
</dbReference>
<evidence type="ECO:0000256" key="9">
    <source>
        <dbReference type="PROSITE-ProRule" id="PRU10141"/>
    </source>
</evidence>
<dbReference type="OrthoDB" id="248923at2759"/>
<evidence type="ECO:0000313" key="13">
    <source>
        <dbReference type="Proteomes" id="UP000247498"/>
    </source>
</evidence>
<evidence type="ECO:0000256" key="10">
    <source>
        <dbReference type="SAM" id="MobiDB-lite"/>
    </source>
</evidence>
<reference evidence="12 13" key="1">
    <citation type="journal article" date="2018" name="Sci. Rep.">
        <title>Raphidocelis subcapitata (=Pseudokirchneriella subcapitata) provides an insight into genome evolution and environmental adaptations in the Sphaeropleales.</title>
        <authorList>
            <person name="Suzuki S."/>
            <person name="Yamaguchi H."/>
            <person name="Nakajima N."/>
            <person name="Kawachi M."/>
        </authorList>
    </citation>
    <scope>NUCLEOTIDE SEQUENCE [LARGE SCALE GENOMIC DNA]</scope>
    <source>
        <strain evidence="12 13">NIES-35</strain>
    </source>
</reference>
<dbReference type="Gene3D" id="1.10.510.10">
    <property type="entry name" value="Transferase(Phosphotransferase) domain 1"/>
    <property type="match status" value="2"/>
</dbReference>
<dbReference type="InterPro" id="IPR008271">
    <property type="entry name" value="Ser/Thr_kinase_AS"/>
</dbReference>
<sequence>MERYEVLGIVGQGTFGTVHKVRCRADRQLYCLKRIPMAAAKDGNSGALMEAKARGGGRQGPCRTRAAERAPRSGCTQPLSELLSGLDHPNIIRYKESFIDPADGALCIVTTYCSGGDLFAAIRRRAAGGRGRASARGDGGGGDGGGGDAADGGGEGDDGGGDEGNGEAGAADGGGGGGGSGSGGSATSSADDDGCGGPDYFSEDEVMDLFLQIAGALHYIHGRSILHRDLKTQNILLDGNGVPMLADFGISKVLQQAEGYAASTVVGTPYYLSPEVCLNKPYTFKSDVWALGCVLYEMATLRHAFAAESLLSLVYQIIKGDVPPLPSGRFSPELDGLIRRLLAHDPAARPSLQEVLMLPYVQHHVQRFSARERRRVLDKHLSMQSILRRSGSLSGSLSGALRDSAPRAGGEAGAEAAEAAEARQPEHQRREQERQRESEGGAHQREQLEAQSEPRRQQQKLWERQTAQLLQEQRQQQQQHQQQQHQQQQEQQQQQQRESAAGQAPAGRAESAFFSPLTRHLHAAKQPVGALGWGGGLVASRRSEPGEVSESAASGSSAGSAGAGNPDAAARRAGQPARDTGGAGGDGGDGGGLHRLAVSSALPGSSGDRSLDAVDWQGACRRLWQLATNGLGGSQPDRERERRGDEGSEAGAGAPDWGAPAGRAPAGRLAAGARGRPQAPAAGGKAQAAVRADGVTFADKQQPAQQQLPQPQQQLPQQQLPHQQPAQQQQQQSPQPAQTEWLAAHRPNLSPIKPPATPPGAPQTPTPSGAGTGTGGGSTAAASSTPSSPFRFGLSDEERSMGLQLPWSSDGGGCKSSHAGAPSAFGSEPGGAAGSSAGGGGYGGAGAGAAGLPFALPCEDRLRFGLPTDETDECVFEIPLQSDAGSIGGGAADSPEPPGGPDSGPQRLDKSLGGQLPPLGGRRSASAFLRMVRRSYSSGGLGRSNLGRAVSLASAASLTSAVSLRLGCGADGLGGDCLGGAGSGGLAEGLSGGLSGAASGAEGSDGDGSCGWLSADFKVLCVDDPSDGAGPDGKLRGAASCGAPAEPAGGGAAGAGALRRERAELRQRLRIIKSVSDLSRSSLSSGSGAAAAAAVAGSPPLLVGSASS</sequence>
<feature type="compositionally biased region" description="Acidic residues" evidence="10">
    <location>
        <begin position="154"/>
        <end position="165"/>
    </location>
</feature>
<feature type="compositionally biased region" description="Low complexity" evidence="10">
    <location>
        <begin position="1037"/>
        <end position="1047"/>
    </location>
</feature>
<feature type="binding site" evidence="9">
    <location>
        <position position="41"/>
    </location>
    <ligand>
        <name>ATP</name>
        <dbReference type="ChEBI" id="CHEBI:30616"/>
    </ligand>
</feature>
<feature type="compositionally biased region" description="Low complexity" evidence="10">
    <location>
        <begin position="701"/>
        <end position="738"/>
    </location>
</feature>
<keyword evidence="2" id="KW-0723">Serine/threonine-protein kinase</keyword>
<dbReference type="GO" id="GO:0004674">
    <property type="term" value="F:protein serine/threonine kinase activity"/>
    <property type="evidence" value="ECO:0007669"/>
    <property type="project" value="UniProtKB-KW"/>
</dbReference>
<feature type="domain" description="Protein kinase" evidence="11">
    <location>
        <begin position="4"/>
        <end position="361"/>
    </location>
</feature>
<comment type="caution">
    <text evidence="12">The sequence shown here is derived from an EMBL/GenBank/DDBJ whole genome shotgun (WGS) entry which is preliminary data.</text>
</comment>
<dbReference type="InterPro" id="IPR000719">
    <property type="entry name" value="Prot_kinase_dom"/>
</dbReference>
<dbReference type="EMBL" id="BDRX01000014">
    <property type="protein sequence ID" value="GBF90020.1"/>
    <property type="molecule type" value="Genomic_DNA"/>
</dbReference>
<keyword evidence="4 9" id="KW-0547">Nucleotide-binding</keyword>
<dbReference type="InterPro" id="IPR011009">
    <property type="entry name" value="Kinase-like_dom_sf"/>
</dbReference>
<evidence type="ECO:0000259" key="11">
    <source>
        <dbReference type="PROSITE" id="PS50011"/>
    </source>
</evidence>
<keyword evidence="6 9" id="KW-0067">ATP-binding</keyword>
<evidence type="ECO:0000256" key="3">
    <source>
        <dbReference type="ARBA" id="ARBA00022679"/>
    </source>
</evidence>
<dbReference type="Proteomes" id="UP000247498">
    <property type="component" value="Unassembled WGS sequence"/>
</dbReference>
<organism evidence="12 13">
    <name type="scientific">Raphidocelis subcapitata</name>
    <dbReference type="NCBI Taxonomy" id="307507"/>
    <lineage>
        <taxon>Eukaryota</taxon>
        <taxon>Viridiplantae</taxon>
        <taxon>Chlorophyta</taxon>
        <taxon>core chlorophytes</taxon>
        <taxon>Chlorophyceae</taxon>
        <taxon>CS clade</taxon>
        <taxon>Sphaeropleales</taxon>
        <taxon>Selenastraceae</taxon>
        <taxon>Raphidocelis</taxon>
    </lineage>
</organism>
<feature type="region of interest" description="Disordered" evidence="10">
    <location>
        <begin position="885"/>
        <end position="922"/>
    </location>
</feature>
<dbReference type="PROSITE" id="PS00107">
    <property type="entry name" value="PROTEIN_KINASE_ATP"/>
    <property type="match status" value="1"/>
</dbReference>
<keyword evidence="5" id="KW-0418">Kinase</keyword>
<evidence type="ECO:0000256" key="6">
    <source>
        <dbReference type="ARBA" id="ARBA00022840"/>
    </source>
</evidence>
<dbReference type="PANTHER" id="PTHR44899">
    <property type="entry name" value="CAMK FAMILY PROTEIN KINASE"/>
    <property type="match status" value="1"/>
</dbReference>
<feature type="compositionally biased region" description="Basic and acidic residues" evidence="10">
    <location>
        <begin position="636"/>
        <end position="646"/>
    </location>
</feature>
<feature type="compositionally biased region" description="Pro residues" evidence="10">
    <location>
        <begin position="752"/>
        <end position="765"/>
    </location>
</feature>
<feature type="compositionally biased region" description="Gly residues" evidence="10">
    <location>
        <begin position="828"/>
        <end position="837"/>
    </location>
</feature>
<dbReference type="STRING" id="307507.A0A2V0NWS2"/>
<name>A0A2V0NWS2_9CHLO</name>
<dbReference type="InParanoid" id="A0A2V0NWS2"/>
<dbReference type="EC" id="2.7.11.1" evidence="1"/>
<evidence type="ECO:0000313" key="12">
    <source>
        <dbReference type="EMBL" id="GBF90020.1"/>
    </source>
</evidence>
<keyword evidence="3" id="KW-0808">Transferase</keyword>
<feature type="region of interest" description="Disordered" evidence="10">
    <location>
        <begin position="388"/>
        <end position="461"/>
    </location>
</feature>
<dbReference type="Gene3D" id="3.30.200.20">
    <property type="entry name" value="Phosphorylase Kinase, domain 1"/>
    <property type="match status" value="1"/>
</dbReference>
<feature type="compositionally biased region" description="Low complexity" evidence="10">
    <location>
        <begin position="473"/>
        <end position="497"/>
    </location>
</feature>
<feature type="compositionally biased region" description="Low complexity" evidence="10">
    <location>
        <begin position="649"/>
        <end position="692"/>
    </location>
</feature>
<feature type="compositionally biased region" description="Gly residues" evidence="10">
    <location>
        <begin position="137"/>
        <end position="153"/>
    </location>
</feature>
<dbReference type="InterPro" id="IPR051131">
    <property type="entry name" value="NEK_Ser/Thr_kinase_NIMA"/>
</dbReference>
<evidence type="ECO:0000256" key="8">
    <source>
        <dbReference type="ARBA" id="ARBA00048679"/>
    </source>
</evidence>
<evidence type="ECO:0000256" key="7">
    <source>
        <dbReference type="ARBA" id="ARBA00047899"/>
    </source>
</evidence>